<dbReference type="Proteomes" id="UP000000763">
    <property type="component" value="Chromosome 6"/>
</dbReference>
<feature type="chain" id="PRO_5010141358" evidence="2">
    <location>
        <begin position="32"/>
        <end position="71"/>
    </location>
</feature>
<accession>Q67WK5</accession>
<dbReference type="AlphaFoldDB" id="Q67WK5"/>
<feature type="signal peptide" evidence="2">
    <location>
        <begin position="1"/>
        <end position="31"/>
    </location>
</feature>
<dbReference type="EMBL" id="AP003513">
    <property type="protein sequence ID" value="BAD37313.1"/>
    <property type="molecule type" value="Genomic_DNA"/>
</dbReference>
<dbReference type="EMBL" id="AP003569">
    <property type="protein sequence ID" value="BAD37464.1"/>
    <property type="molecule type" value="Genomic_DNA"/>
</dbReference>
<reference evidence="5" key="4">
    <citation type="journal article" date="2008" name="Nucleic Acids Res.">
        <title>The rice annotation project database (RAP-DB): 2008 update.</title>
        <authorList>
            <consortium name="The rice annotation project (RAP)"/>
        </authorList>
    </citation>
    <scope>GENOME REANNOTATION</scope>
    <source>
        <strain evidence="5">cv. Nipponbare</strain>
    </source>
</reference>
<reference evidence="5" key="3">
    <citation type="journal article" date="2005" name="Nature">
        <title>The map-based sequence of the rice genome.</title>
        <authorList>
            <consortium name="International rice genome sequencing project (IRGSP)"/>
            <person name="Matsumoto T."/>
            <person name="Wu J."/>
            <person name="Kanamori H."/>
            <person name="Katayose Y."/>
            <person name="Fujisawa M."/>
            <person name="Namiki N."/>
            <person name="Mizuno H."/>
            <person name="Yamamoto K."/>
            <person name="Antonio B.A."/>
            <person name="Baba T."/>
            <person name="Sakata K."/>
            <person name="Nagamura Y."/>
            <person name="Aoki H."/>
            <person name="Arikawa K."/>
            <person name="Arita K."/>
            <person name="Bito T."/>
            <person name="Chiden Y."/>
            <person name="Fujitsuka N."/>
            <person name="Fukunaka R."/>
            <person name="Hamada M."/>
            <person name="Harada C."/>
            <person name="Hayashi A."/>
            <person name="Hijishita S."/>
            <person name="Honda M."/>
            <person name="Hosokawa S."/>
            <person name="Ichikawa Y."/>
            <person name="Idonuma A."/>
            <person name="Iijima M."/>
            <person name="Ikeda M."/>
            <person name="Ikeno M."/>
            <person name="Ito K."/>
            <person name="Ito S."/>
            <person name="Ito T."/>
            <person name="Ito Y."/>
            <person name="Ito Y."/>
            <person name="Iwabuchi A."/>
            <person name="Kamiya K."/>
            <person name="Karasawa W."/>
            <person name="Kurita K."/>
            <person name="Katagiri S."/>
            <person name="Kikuta A."/>
            <person name="Kobayashi H."/>
            <person name="Kobayashi N."/>
            <person name="Machita K."/>
            <person name="Maehara T."/>
            <person name="Masukawa M."/>
            <person name="Mizubayashi T."/>
            <person name="Mukai Y."/>
            <person name="Nagasaki H."/>
            <person name="Nagata Y."/>
            <person name="Naito S."/>
            <person name="Nakashima M."/>
            <person name="Nakama Y."/>
            <person name="Nakamichi Y."/>
            <person name="Nakamura M."/>
            <person name="Meguro A."/>
            <person name="Negishi M."/>
            <person name="Ohta I."/>
            <person name="Ohta T."/>
            <person name="Okamoto M."/>
            <person name="Ono N."/>
            <person name="Saji S."/>
            <person name="Sakaguchi M."/>
            <person name="Sakai K."/>
            <person name="Shibata M."/>
            <person name="Shimokawa T."/>
            <person name="Song J."/>
            <person name="Takazaki Y."/>
            <person name="Terasawa K."/>
            <person name="Tsugane M."/>
            <person name="Tsuji K."/>
            <person name="Ueda S."/>
            <person name="Waki K."/>
            <person name="Yamagata H."/>
            <person name="Yamamoto M."/>
            <person name="Yamamoto S."/>
            <person name="Yamane H."/>
            <person name="Yoshiki S."/>
            <person name="Yoshihara R."/>
            <person name="Yukawa K."/>
            <person name="Zhong H."/>
            <person name="Yano M."/>
            <person name="Yuan Q."/>
            <person name="Ouyang S."/>
            <person name="Liu J."/>
            <person name="Jones K.M."/>
            <person name="Gansberger K."/>
            <person name="Moffat K."/>
            <person name="Hill J."/>
            <person name="Bera J."/>
            <person name="Fadrosh D."/>
            <person name="Jin S."/>
            <person name="Johri S."/>
            <person name="Kim M."/>
            <person name="Overton L."/>
            <person name="Reardon M."/>
            <person name="Tsitrin T."/>
            <person name="Vuong H."/>
            <person name="Weaver B."/>
            <person name="Ciecko A."/>
            <person name="Tallon L."/>
            <person name="Jackson J."/>
            <person name="Pai G."/>
            <person name="Aken S.V."/>
            <person name="Utterback T."/>
            <person name="Reidmuller S."/>
            <person name="Feldblyum T."/>
            <person name="Hsiao J."/>
            <person name="Zismann V."/>
            <person name="Iobst S."/>
            <person name="de Vazeille A.R."/>
            <person name="Buell C.R."/>
            <person name="Ying K."/>
            <person name="Li Y."/>
            <person name="Lu T."/>
            <person name="Huang Y."/>
            <person name="Zhao Q."/>
            <person name="Feng Q."/>
            <person name="Zhang L."/>
            <person name="Zhu J."/>
            <person name="Weng Q."/>
            <person name="Mu J."/>
            <person name="Lu Y."/>
            <person name="Fan D."/>
            <person name="Liu Y."/>
            <person name="Guan J."/>
            <person name="Zhang Y."/>
            <person name="Yu S."/>
            <person name="Liu X."/>
            <person name="Zhang Y."/>
            <person name="Hong G."/>
            <person name="Han B."/>
            <person name="Choisne N."/>
            <person name="Demange N."/>
            <person name="Orjeda G."/>
            <person name="Samain S."/>
            <person name="Cattolico L."/>
            <person name="Pelletier E."/>
            <person name="Couloux A."/>
            <person name="Segurens B."/>
            <person name="Wincker P."/>
            <person name="D'Hont A."/>
            <person name="Scarpelli C."/>
            <person name="Weissenbach J."/>
            <person name="Salanoubat M."/>
            <person name="Quetier F."/>
            <person name="Yu Y."/>
            <person name="Kim H.R."/>
            <person name="Rambo T."/>
            <person name="Currie J."/>
            <person name="Collura K."/>
            <person name="Luo M."/>
            <person name="Yang T."/>
            <person name="Ammiraju J.S.S."/>
            <person name="Engler F."/>
            <person name="Soderlund C."/>
            <person name="Wing R.A."/>
            <person name="Palmer L.E."/>
            <person name="de la Bastide M."/>
            <person name="Spiegel L."/>
            <person name="Nascimento L."/>
            <person name="Zutavern T."/>
            <person name="O'Shaughnessy A."/>
            <person name="Dike S."/>
            <person name="Dedhia N."/>
            <person name="Preston R."/>
            <person name="Balija V."/>
            <person name="McCombie W.R."/>
            <person name="Chow T."/>
            <person name="Chen H."/>
            <person name="Chung M."/>
            <person name="Chen C."/>
            <person name="Shaw J."/>
            <person name="Wu H."/>
            <person name="Hsiao K."/>
            <person name="Chao Y."/>
            <person name="Chu M."/>
            <person name="Cheng C."/>
            <person name="Hour A."/>
            <person name="Lee P."/>
            <person name="Lin S."/>
            <person name="Lin Y."/>
            <person name="Liou J."/>
            <person name="Liu S."/>
            <person name="Hsing Y."/>
            <person name="Raghuvanshi S."/>
            <person name="Mohanty A."/>
            <person name="Bharti A.K."/>
            <person name="Gaur A."/>
            <person name="Gupta V."/>
            <person name="Kumar D."/>
            <person name="Ravi V."/>
            <person name="Vij S."/>
            <person name="Kapur A."/>
            <person name="Khurana P."/>
            <person name="Khurana P."/>
            <person name="Khurana J.P."/>
            <person name="Tyagi A.K."/>
            <person name="Gaikwad K."/>
            <person name="Singh A."/>
            <person name="Dalal V."/>
            <person name="Srivastava S."/>
            <person name="Dixit A."/>
            <person name="Pal A.K."/>
            <person name="Ghazi I.A."/>
            <person name="Yadav M."/>
            <person name="Pandit A."/>
            <person name="Bhargava A."/>
            <person name="Sureshbabu K."/>
            <person name="Batra K."/>
            <person name="Sharma T.R."/>
            <person name="Mohapatra T."/>
            <person name="Singh N.K."/>
            <person name="Messing J."/>
            <person name="Nelson A.B."/>
            <person name="Fuks G."/>
            <person name="Kavchok S."/>
            <person name="Keizer G."/>
            <person name="Linton E."/>
            <person name="Llaca V."/>
            <person name="Song R."/>
            <person name="Tanyolac B."/>
            <person name="Young S."/>
            <person name="Ho-Il K."/>
            <person name="Hahn J.H."/>
            <person name="Sangsakoo G."/>
            <person name="Vanavichit A."/>
            <person name="de Mattos Luiz.A.T."/>
            <person name="Zimmer P.D."/>
            <person name="Malone G."/>
            <person name="Dellagostin O."/>
            <person name="de Oliveira A.C."/>
            <person name="Bevan M."/>
            <person name="Bancroft I."/>
            <person name="Minx P."/>
            <person name="Cordum H."/>
            <person name="Wilson R."/>
            <person name="Cheng Z."/>
            <person name="Jin W."/>
            <person name="Jiang J."/>
            <person name="Leong S.A."/>
            <person name="Iwama H."/>
            <person name="Gojobori T."/>
            <person name="Itoh T."/>
            <person name="Niimura Y."/>
            <person name="Fujii Y."/>
            <person name="Habara T."/>
            <person name="Sakai H."/>
            <person name="Sato Y."/>
            <person name="Wilson G."/>
            <person name="Kumar K."/>
            <person name="McCouch S."/>
            <person name="Juretic N."/>
            <person name="Hoen D."/>
            <person name="Wright S."/>
            <person name="Bruskiewich R."/>
            <person name="Bureau T."/>
            <person name="Miyao A."/>
            <person name="Hirochika H."/>
            <person name="Nishikawa T."/>
            <person name="Kadowaki K."/>
            <person name="Sugiura M."/>
            <person name="Burr B."/>
            <person name="Sasaki T."/>
        </authorList>
    </citation>
    <scope>NUCLEOTIDE SEQUENCE [LARGE SCALE GENOMIC DNA]</scope>
    <source>
        <strain evidence="5">cv. Nipponbare</strain>
    </source>
</reference>
<sequence>MERSLNNKMKGPISFHIFFVLLKILTSHFLAKESQHDQIHISHGQTAAGESTKGEFEEEEIEKIGKIQKTR</sequence>
<reference evidence="4" key="2">
    <citation type="submission" date="2001-05" db="EMBL/GenBank/DDBJ databases">
        <title>Oryza sativa nipponbare(GA3) genomic DNA, chromosome 6, PAC clone:P0425F05.</title>
        <authorList>
            <person name="Sasaki T."/>
            <person name="Matsumoto T."/>
            <person name="Yamamoto K."/>
        </authorList>
    </citation>
    <scope>NUCLEOTIDE SEQUENCE</scope>
</reference>
<evidence type="ECO:0000313" key="3">
    <source>
        <dbReference type="EMBL" id="BAD37313.1"/>
    </source>
</evidence>
<organism evidence="4 5">
    <name type="scientific">Oryza sativa subsp. japonica</name>
    <name type="common">Rice</name>
    <dbReference type="NCBI Taxonomy" id="39947"/>
    <lineage>
        <taxon>Eukaryota</taxon>
        <taxon>Viridiplantae</taxon>
        <taxon>Streptophyta</taxon>
        <taxon>Embryophyta</taxon>
        <taxon>Tracheophyta</taxon>
        <taxon>Spermatophyta</taxon>
        <taxon>Magnoliopsida</taxon>
        <taxon>Liliopsida</taxon>
        <taxon>Poales</taxon>
        <taxon>Poaceae</taxon>
        <taxon>BOP clade</taxon>
        <taxon>Oryzoideae</taxon>
        <taxon>Oryzeae</taxon>
        <taxon>Oryzinae</taxon>
        <taxon>Oryza</taxon>
        <taxon>Oryza sativa</taxon>
    </lineage>
</organism>
<name>Q67WK5_ORYSJ</name>
<evidence type="ECO:0000256" key="2">
    <source>
        <dbReference type="SAM" id="SignalP"/>
    </source>
</evidence>
<evidence type="ECO:0000313" key="4">
    <source>
        <dbReference type="EMBL" id="BAD37464.1"/>
    </source>
</evidence>
<gene>
    <name evidence="4" type="ORF">P0425F05.14</name>
    <name evidence="3" type="ORF">P0690H04.38</name>
</gene>
<evidence type="ECO:0000313" key="5">
    <source>
        <dbReference type="Proteomes" id="UP000000763"/>
    </source>
</evidence>
<feature type="region of interest" description="Disordered" evidence="1">
    <location>
        <begin position="41"/>
        <end position="71"/>
    </location>
</feature>
<evidence type="ECO:0000256" key="1">
    <source>
        <dbReference type="SAM" id="MobiDB-lite"/>
    </source>
</evidence>
<keyword evidence="2" id="KW-0732">Signal</keyword>
<reference evidence="3" key="1">
    <citation type="submission" date="2001-04" db="EMBL/GenBank/DDBJ databases">
        <title>Oryza sativa nipponbare(GA3) genomic DNA, chromosome 6, PAC clone:P0690H04.</title>
        <authorList>
            <person name="Sasaki T."/>
            <person name="Matsumoto T."/>
            <person name="Yamamoto K."/>
        </authorList>
    </citation>
    <scope>NUCLEOTIDE SEQUENCE</scope>
</reference>
<protein>
    <submittedName>
        <fullName evidence="4">Uncharacterized protein</fullName>
    </submittedName>
</protein>
<proteinExistence type="predicted"/>